<dbReference type="GO" id="GO:0030418">
    <property type="term" value="P:nicotianamine biosynthetic process"/>
    <property type="evidence" value="ECO:0007669"/>
    <property type="project" value="UniProtKB-UniRule"/>
</dbReference>
<comment type="function">
    <text evidence="2">Synthesizes nicotianamine, a polyamine which serves as a sensor for the physiological iron status within the plant, and/or might be involved in the transport of iron.</text>
</comment>
<dbReference type="PANTHER" id="PTHR32266:SF17">
    <property type="entry name" value="NICOTIANAMINE SYNTHASE"/>
    <property type="match status" value="1"/>
</dbReference>
<reference evidence="3" key="2">
    <citation type="journal article" date="2023" name="Plants (Basel)">
        <title>Annotation of the Turnera subulata (Passifloraceae) Draft Genome Reveals the S-Locus Evolved after the Divergence of Turneroideae from Passifloroideae in a Stepwise Manner.</title>
        <authorList>
            <person name="Henning P.M."/>
            <person name="Roalson E.H."/>
            <person name="Mir W."/>
            <person name="McCubbin A.G."/>
            <person name="Shore J.S."/>
        </authorList>
    </citation>
    <scope>NUCLEOTIDE SEQUENCE</scope>
    <source>
        <strain evidence="3">F60SS</strain>
    </source>
</reference>
<dbReference type="InterPro" id="IPR004298">
    <property type="entry name" value="Nicotian_synth"/>
</dbReference>
<dbReference type="EMBL" id="JAKUCV010004852">
    <property type="protein sequence ID" value="KAJ4833828.1"/>
    <property type="molecule type" value="Genomic_DNA"/>
</dbReference>
<dbReference type="Pfam" id="PF03059">
    <property type="entry name" value="NAS"/>
    <property type="match status" value="1"/>
</dbReference>
<comment type="catalytic activity">
    <reaction evidence="2">
        <text>3 S-adenosyl-L-methionine = nicotianamine + 3 S-methyl-5'-thioadenosine + 3 H(+)</text>
        <dbReference type="Rhea" id="RHEA:16481"/>
        <dbReference type="ChEBI" id="CHEBI:15378"/>
        <dbReference type="ChEBI" id="CHEBI:17509"/>
        <dbReference type="ChEBI" id="CHEBI:58249"/>
        <dbReference type="ChEBI" id="CHEBI:59789"/>
        <dbReference type="EC" id="2.5.1.43"/>
    </reaction>
</comment>
<dbReference type="Gene3D" id="3.40.50.150">
    <property type="entry name" value="Vaccinia Virus protein VP39"/>
    <property type="match status" value="1"/>
</dbReference>
<name>A0A9Q0FM17_9ROSI</name>
<comment type="caution">
    <text evidence="3">The sequence shown here is derived from an EMBL/GenBank/DDBJ whole genome shotgun (WGS) entry which is preliminary data.</text>
</comment>
<evidence type="ECO:0000313" key="4">
    <source>
        <dbReference type="Proteomes" id="UP001141552"/>
    </source>
</evidence>
<gene>
    <name evidence="3" type="ORF">Tsubulata_022430</name>
</gene>
<sequence>MLSTACYPYLMLLLKGKWYILHLCEKDHTHKTYKGRAPSWILETTSSTMAGQEELVIRKICEIYYQLSKLQDLNPSKQVDSLFNQLVLTCKQPSNIDVANLRGEAQEIRPKLIKLCGTAEGLLESHFSTLIGSQNDPLRHLRLFPYYSNYLKLTKIEFNMLREIYDEKQVVPKQVAFVGSGPLPLTSIILATNHLKATCFHNYDMDASANAKALKLVSSDPGLSKRMFFHTTNIMNVSSALSEYEIVILAALVGMEHTEKVNVIKHLAKHMAPGAILLLRSAHGARGFLYPVIDPRNDLQLQGFRVLSIFHPTDDVINSVVVAVKA</sequence>
<dbReference type="InterPro" id="IPR029063">
    <property type="entry name" value="SAM-dependent_MTases_sf"/>
</dbReference>
<keyword evidence="2" id="KW-0808">Transferase</keyword>
<dbReference type="GO" id="GO:0030410">
    <property type="term" value="F:nicotianamine synthase activity"/>
    <property type="evidence" value="ECO:0007669"/>
    <property type="project" value="UniProtKB-UniRule"/>
</dbReference>
<dbReference type="Proteomes" id="UP001141552">
    <property type="component" value="Unassembled WGS sequence"/>
</dbReference>
<reference evidence="3" key="1">
    <citation type="submission" date="2022-02" db="EMBL/GenBank/DDBJ databases">
        <authorList>
            <person name="Henning P.M."/>
            <person name="McCubbin A.G."/>
            <person name="Shore J.S."/>
        </authorList>
    </citation>
    <scope>NUCLEOTIDE SEQUENCE</scope>
    <source>
        <strain evidence="3">F60SS</strain>
        <tissue evidence="3">Leaves</tissue>
    </source>
</reference>
<dbReference type="AlphaFoldDB" id="A0A9Q0FM17"/>
<dbReference type="SUPFAM" id="SSF53335">
    <property type="entry name" value="S-adenosyl-L-methionine-dependent methyltransferases"/>
    <property type="match status" value="1"/>
</dbReference>
<accession>A0A9Q0FM17</accession>
<evidence type="ECO:0000256" key="1">
    <source>
        <dbReference type="ARBA" id="ARBA00007009"/>
    </source>
</evidence>
<proteinExistence type="inferred from homology"/>
<dbReference type="OrthoDB" id="1858069at2759"/>
<evidence type="ECO:0000313" key="3">
    <source>
        <dbReference type="EMBL" id="KAJ4833828.1"/>
    </source>
</evidence>
<evidence type="ECO:0000256" key="2">
    <source>
        <dbReference type="RuleBase" id="RU368095"/>
    </source>
</evidence>
<dbReference type="PANTHER" id="PTHR32266">
    <property type="entry name" value="NICOTIANAMINE SYNTHASE 3"/>
    <property type="match status" value="1"/>
</dbReference>
<dbReference type="PROSITE" id="PS51142">
    <property type="entry name" value="NAS"/>
    <property type="match status" value="1"/>
</dbReference>
<protein>
    <recommendedName>
        <fullName evidence="2">Nicotianamine synthase</fullName>
        <ecNumber evidence="2">2.5.1.43</ecNumber>
    </recommendedName>
</protein>
<keyword evidence="2" id="KW-0949">S-adenosyl-L-methionine</keyword>
<organism evidence="3 4">
    <name type="scientific">Turnera subulata</name>
    <dbReference type="NCBI Taxonomy" id="218843"/>
    <lineage>
        <taxon>Eukaryota</taxon>
        <taxon>Viridiplantae</taxon>
        <taxon>Streptophyta</taxon>
        <taxon>Embryophyta</taxon>
        <taxon>Tracheophyta</taxon>
        <taxon>Spermatophyta</taxon>
        <taxon>Magnoliopsida</taxon>
        <taxon>eudicotyledons</taxon>
        <taxon>Gunneridae</taxon>
        <taxon>Pentapetalae</taxon>
        <taxon>rosids</taxon>
        <taxon>fabids</taxon>
        <taxon>Malpighiales</taxon>
        <taxon>Passifloraceae</taxon>
        <taxon>Turnera</taxon>
    </lineage>
</organism>
<keyword evidence="4" id="KW-1185">Reference proteome</keyword>
<dbReference type="EC" id="2.5.1.43" evidence="2"/>
<comment type="similarity">
    <text evidence="1 2">Belongs to the nicotianamine synthase (NAS)-like family.</text>
</comment>